<dbReference type="InterPro" id="IPR039428">
    <property type="entry name" value="NUOK/Mnh_C1-like"/>
</dbReference>
<evidence type="ECO:0000256" key="6">
    <source>
        <dbReference type="ARBA" id="ARBA00023136"/>
    </source>
</evidence>
<keyword evidence="3" id="KW-1003">Cell membrane</keyword>
<dbReference type="PANTHER" id="PTHR34583:SF2">
    <property type="entry name" value="ANTIPORTER SUBUNIT MNHC2-RELATED"/>
    <property type="match status" value="1"/>
</dbReference>
<dbReference type="OrthoDB" id="9799219at2"/>
<reference evidence="8 9" key="1">
    <citation type="submission" date="2019-09" db="EMBL/GenBank/DDBJ databases">
        <title>Whole-genome sequence of the purple sulfur bacterium Thiohalocapsa marina DSM 19078.</title>
        <authorList>
            <person name="Kyndt J.A."/>
            <person name="Meyer T.E."/>
        </authorList>
    </citation>
    <scope>NUCLEOTIDE SEQUENCE [LARGE SCALE GENOMIC DNA]</scope>
    <source>
        <strain evidence="8 9">DSM 19078</strain>
    </source>
</reference>
<name>A0A5M8FMW4_9GAMM</name>
<evidence type="ECO:0000256" key="7">
    <source>
        <dbReference type="SAM" id="Phobius"/>
    </source>
</evidence>
<dbReference type="EMBL" id="VWXX01000006">
    <property type="protein sequence ID" value="KAA6186069.1"/>
    <property type="molecule type" value="Genomic_DNA"/>
</dbReference>
<comment type="caution">
    <text evidence="8">The sequence shown here is derived from an EMBL/GenBank/DDBJ whole genome shotgun (WGS) entry which is preliminary data.</text>
</comment>
<keyword evidence="9" id="KW-1185">Reference proteome</keyword>
<dbReference type="Pfam" id="PF00420">
    <property type="entry name" value="Oxidored_q2"/>
    <property type="match status" value="1"/>
</dbReference>
<dbReference type="PANTHER" id="PTHR34583">
    <property type="entry name" value="ANTIPORTER SUBUNIT MNHC2-RELATED"/>
    <property type="match status" value="1"/>
</dbReference>
<comment type="similarity">
    <text evidence="2">Belongs to the CPA3 antiporters (TC 2.A.63) subunit C family.</text>
</comment>
<evidence type="ECO:0000256" key="3">
    <source>
        <dbReference type="ARBA" id="ARBA00022475"/>
    </source>
</evidence>
<dbReference type="Gene3D" id="1.10.287.3510">
    <property type="match status" value="1"/>
</dbReference>
<sequence>MPEVAHIALATGFALVLIGFYGALTQRNLLRIIVAFTLATTGVNVVIVAIGHMSGRTAPILDAAVPAAEAVSRVIDPLPQALVLTAIVIGVGITALMLAYAYRLFETRGTLDIARLTELKW</sequence>
<keyword evidence="4 7" id="KW-0812">Transmembrane</keyword>
<dbReference type="AlphaFoldDB" id="A0A5M8FMW4"/>
<evidence type="ECO:0000256" key="5">
    <source>
        <dbReference type="ARBA" id="ARBA00022989"/>
    </source>
</evidence>
<keyword evidence="5 7" id="KW-1133">Transmembrane helix</keyword>
<comment type="subcellular location">
    <subcellularLocation>
        <location evidence="1">Cell membrane</location>
        <topology evidence="1">Multi-pass membrane protein</topology>
    </subcellularLocation>
</comment>
<keyword evidence="6 7" id="KW-0472">Membrane</keyword>
<organism evidence="8 9">
    <name type="scientific">Thiohalocapsa marina</name>
    <dbReference type="NCBI Taxonomy" id="424902"/>
    <lineage>
        <taxon>Bacteria</taxon>
        <taxon>Pseudomonadati</taxon>
        <taxon>Pseudomonadota</taxon>
        <taxon>Gammaproteobacteria</taxon>
        <taxon>Chromatiales</taxon>
        <taxon>Chromatiaceae</taxon>
        <taxon>Thiohalocapsa</taxon>
    </lineage>
</organism>
<feature type="transmembrane region" description="Helical" evidence="7">
    <location>
        <begin position="6"/>
        <end position="24"/>
    </location>
</feature>
<evidence type="ECO:0000256" key="1">
    <source>
        <dbReference type="ARBA" id="ARBA00004651"/>
    </source>
</evidence>
<dbReference type="Proteomes" id="UP000322981">
    <property type="component" value="Unassembled WGS sequence"/>
</dbReference>
<dbReference type="GO" id="GO:0005886">
    <property type="term" value="C:plasma membrane"/>
    <property type="evidence" value="ECO:0007669"/>
    <property type="project" value="UniProtKB-SubCell"/>
</dbReference>
<evidence type="ECO:0000313" key="9">
    <source>
        <dbReference type="Proteomes" id="UP000322981"/>
    </source>
</evidence>
<evidence type="ECO:0000256" key="4">
    <source>
        <dbReference type="ARBA" id="ARBA00022692"/>
    </source>
</evidence>
<dbReference type="InterPro" id="IPR050601">
    <property type="entry name" value="CPA3_antiporter_subunitC"/>
</dbReference>
<protein>
    <submittedName>
        <fullName evidence="8">Cation:proton antiporter subunit C</fullName>
    </submittedName>
</protein>
<dbReference type="RefSeq" id="WP_150091732.1">
    <property type="nucleotide sequence ID" value="NZ_JBFUOH010000034.1"/>
</dbReference>
<gene>
    <name evidence="8" type="ORF">F2Q65_06840</name>
</gene>
<proteinExistence type="inferred from homology"/>
<evidence type="ECO:0000313" key="8">
    <source>
        <dbReference type="EMBL" id="KAA6186069.1"/>
    </source>
</evidence>
<feature type="transmembrane region" description="Helical" evidence="7">
    <location>
        <begin position="29"/>
        <end position="51"/>
    </location>
</feature>
<feature type="transmembrane region" description="Helical" evidence="7">
    <location>
        <begin position="81"/>
        <end position="102"/>
    </location>
</feature>
<evidence type="ECO:0000256" key="2">
    <source>
        <dbReference type="ARBA" id="ARBA00010388"/>
    </source>
</evidence>
<accession>A0A5M8FMW4</accession>